<dbReference type="GO" id="GO:0000053">
    <property type="term" value="P:argininosuccinate metabolic process"/>
    <property type="evidence" value="ECO:0007669"/>
    <property type="project" value="TreeGrafter"/>
</dbReference>
<evidence type="ECO:0000259" key="8">
    <source>
        <dbReference type="Pfam" id="PF20979"/>
    </source>
</evidence>
<evidence type="ECO:0000256" key="4">
    <source>
        <dbReference type="ARBA" id="ARBA00022598"/>
    </source>
</evidence>
<protein>
    <recommendedName>
        <fullName evidence="2">argininosuccinate synthase</fullName>
        <ecNumber evidence="2">6.3.4.5</ecNumber>
    </recommendedName>
</protein>
<evidence type="ECO:0000256" key="3">
    <source>
        <dbReference type="ARBA" id="ARBA00022571"/>
    </source>
</evidence>
<evidence type="ECO:0000313" key="9">
    <source>
        <dbReference type="EMBL" id="KKL51344.1"/>
    </source>
</evidence>
<organism evidence="9">
    <name type="scientific">marine sediment metagenome</name>
    <dbReference type="NCBI Taxonomy" id="412755"/>
    <lineage>
        <taxon>unclassified sequences</taxon>
        <taxon>metagenomes</taxon>
        <taxon>ecological metagenomes</taxon>
    </lineage>
</organism>
<dbReference type="UniPathway" id="UPA00068">
    <property type="reaction ID" value="UER00113"/>
</dbReference>
<dbReference type="EMBL" id="LAZR01032284">
    <property type="protein sequence ID" value="KKL51344.1"/>
    <property type="molecule type" value="Genomic_DNA"/>
</dbReference>
<comment type="caution">
    <text evidence="9">The sequence shown here is derived from an EMBL/GenBank/DDBJ whole genome shotgun (WGS) entry which is preliminary data.</text>
</comment>
<keyword evidence="5" id="KW-0028">Amino-acid biosynthesis</keyword>
<evidence type="ECO:0000256" key="5">
    <source>
        <dbReference type="ARBA" id="ARBA00022605"/>
    </source>
</evidence>
<dbReference type="PANTHER" id="PTHR11587:SF2">
    <property type="entry name" value="ARGININOSUCCINATE SYNTHASE"/>
    <property type="match status" value="1"/>
</dbReference>
<keyword evidence="3" id="KW-0055">Arginine biosynthesis</keyword>
<accession>A0A0F9CQA2</accession>
<dbReference type="Pfam" id="PF20979">
    <property type="entry name" value="Arginosuc_syn_C"/>
    <property type="match status" value="1"/>
</dbReference>
<keyword evidence="4" id="KW-0436">Ligase</keyword>
<dbReference type="InterPro" id="IPR048268">
    <property type="entry name" value="Arginosuc_syn_C"/>
</dbReference>
<name>A0A0F9CQA2_9ZZZZ</name>
<dbReference type="GO" id="GO:0006526">
    <property type="term" value="P:L-arginine biosynthetic process"/>
    <property type="evidence" value="ECO:0007669"/>
    <property type="project" value="UniProtKB-UniPathway"/>
</dbReference>
<gene>
    <name evidence="9" type="ORF">LCGC14_2296440</name>
</gene>
<dbReference type="SUPFAM" id="SSF69864">
    <property type="entry name" value="Argininosuccinate synthetase, C-terminal domain"/>
    <property type="match status" value="1"/>
</dbReference>
<keyword evidence="6" id="KW-0547">Nucleotide-binding</keyword>
<dbReference type="EC" id="6.3.4.5" evidence="2"/>
<comment type="pathway">
    <text evidence="1">Amino-acid biosynthesis; L-arginine biosynthesis; L-arginine from L-ornithine and carbamoyl phosphate: step 2/3.</text>
</comment>
<keyword evidence="7" id="KW-0067">ATP-binding</keyword>
<dbReference type="GO" id="GO:0005737">
    <property type="term" value="C:cytoplasm"/>
    <property type="evidence" value="ECO:0007669"/>
    <property type="project" value="TreeGrafter"/>
</dbReference>
<dbReference type="InterPro" id="IPR001518">
    <property type="entry name" value="Arginosuc_synth"/>
</dbReference>
<evidence type="ECO:0000256" key="6">
    <source>
        <dbReference type="ARBA" id="ARBA00022741"/>
    </source>
</evidence>
<reference evidence="9" key="1">
    <citation type="journal article" date="2015" name="Nature">
        <title>Complex archaea that bridge the gap between prokaryotes and eukaryotes.</title>
        <authorList>
            <person name="Spang A."/>
            <person name="Saw J.H."/>
            <person name="Jorgensen S.L."/>
            <person name="Zaremba-Niedzwiedzka K."/>
            <person name="Martijn J."/>
            <person name="Lind A.E."/>
            <person name="van Eijk R."/>
            <person name="Schleper C."/>
            <person name="Guy L."/>
            <person name="Ettema T.J."/>
        </authorList>
    </citation>
    <scope>NUCLEOTIDE SEQUENCE</scope>
</reference>
<dbReference type="InterPro" id="IPR024074">
    <property type="entry name" value="AS_cat/multimer_dom_body"/>
</dbReference>
<dbReference type="GO" id="GO:0000050">
    <property type="term" value="P:urea cycle"/>
    <property type="evidence" value="ECO:0007669"/>
    <property type="project" value="TreeGrafter"/>
</dbReference>
<dbReference type="AlphaFoldDB" id="A0A0F9CQA2"/>
<dbReference type="GO" id="GO:0004055">
    <property type="term" value="F:argininosuccinate synthase activity"/>
    <property type="evidence" value="ECO:0007669"/>
    <property type="project" value="UniProtKB-EC"/>
</dbReference>
<evidence type="ECO:0000256" key="7">
    <source>
        <dbReference type="ARBA" id="ARBA00022840"/>
    </source>
</evidence>
<feature type="domain" description="Arginosuccinate synthase C-terminal" evidence="8">
    <location>
        <begin position="231"/>
        <end position="323"/>
    </location>
</feature>
<dbReference type="GO" id="GO:0005524">
    <property type="term" value="F:ATP binding"/>
    <property type="evidence" value="ECO:0007669"/>
    <property type="project" value="UniProtKB-KW"/>
</dbReference>
<evidence type="ECO:0000256" key="1">
    <source>
        <dbReference type="ARBA" id="ARBA00004967"/>
    </source>
</evidence>
<proteinExistence type="predicted"/>
<evidence type="ECO:0000256" key="2">
    <source>
        <dbReference type="ARBA" id="ARBA00012286"/>
    </source>
</evidence>
<sequence length="342" mass="37534">MEKGNCKHGKFDLMEGCPQCTADRMAKEGNTEASIAEAVKANQRQIVKVQYYSQTTGEISDREYTYYSIDRLQVGDIVQVPVRDTVAKAKVSAIDVSAAEIAAFADKVKTIPGCSVIPPEPEPASIPYVMPEEMRGVKISSNAARLVDDIAEKLTEPEADAKDTTINLCDTCMNRMDYPNCLPSGEVSAEDVVEYGDGLGNDNIIKCPNHKPETAVALRPGEDIEAQGYHKEAVKALKYAEMVYYGQWFCNLRLALDAFVDVTQQNVSGTVRVKLFKGRCSLAGVKSKKSLYRPDLASFTMGAEYDPTDAIGFIKLFGLPMKVAGIVDGKHRKKTPKGRKKK</sequence>
<dbReference type="Gene3D" id="3.90.1260.10">
    <property type="entry name" value="Argininosuccinate synthetase, chain A, domain 2"/>
    <property type="match status" value="1"/>
</dbReference>
<dbReference type="PANTHER" id="PTHR11587">
    <property type="entry name" value="ARGININOSUCCINATE SYNTHASE"/>
    <property type="match status" value="1"/>
</dbReference>